<dbReference type="InterPro" id="IPR039361">
    <property type="entry name" value="Cyclin"/>
</dbReference>
<evidence type="ECO:0000256" key="1">
    <source>
        <dbReference type="ARBA" id="ARBA00006955"/>
    </source>
</evidence>
<accession>A0A118JU65</accession>
<dbReference type="GO" id="GO:0044772">
    <property type="term" value="P:mitotic cell cycle phase transition"/>
    <property type="evidence" value="ECO:0007669"/>
    <property type="project" value="InterPro"/>
</dbReference>
<evidence type="ECO:0000256" key="5">
    <source>
        <dbReference type="ARBA" id="ARBA00059307"/>
    </source>
</evidence>
<dbReference type="GO" id="GO:0016538">
    <property type="term" value="F:cyclin-dependent protein serine/threonine kinase regulator activity"/>
    <property type="evidence" value="ECO:0007669"/>
    <property type="project" value="InterPro"/>
</dbReference>
<comment type="subunit">
    <text evidence="6">Interacts with the CDC2 and CDK2 protein kinases to form a serine/threonine kinase holoenzyme complex. The cyclin subunit imparts substrate specificity to the complex.</text>
</comment>
<dbReference type="InterPro" id="IPR048258">
    <property type="entry name" value="Cyclins_cyclin-box"/>
</dbReference>
<evidence type="ECO:0000256" key="4">
    <source>
        <dbReference type="ARBA" id="ARBA00023306"/>
    </source>
</evidence>
<evidence type="ECO:0000256" key="2">
    <source>
        <dbReference type="ARBA" id="ARBA00022618"/>
    </source>
</evidence>
<dbReference type="SMART" id="SM00385">
    <property type="entry name" value="CYCLIN"/>
    <property type="match status" value="2"/>
</dbReference>
<dbReference type="AlphaFoldDB" id="A0A118JU65"/>
<dbReference type="PROSITE" id="PS00292">
    <property type="entry name" value="CYCLINS"/>
    <property type="match status" value="1"/>
</dbReference>
<dbReference type="STRING" id="59895.A0A118JU65"/>
<gene>
    <name evidence="11" type="ORF">Ccrd_006452</name>
</gene>
<evidence type="ECO:0000256" key="7">
    <source>
        <dbReference type="RuleBase" id="RU000383"/>
    </source>
</evidence>
<feature type="domain" description="Cyclin-like" evidence="9">
    <location>
        <begin position="294"/>
        <end position="378"/>
    </location>
</feature>
<dbReference type="SMART" id="SM01332">
    <property type="entry name" value="Cyclin_C"/>
    <property type="match status" value="1"/>
</dbReference>
<feature type="domain" description="Cyclin-like" evidence="9">
    <location>
        <begin position="197"/>
        <end position="281"/>
    </location>
</feature>
<evidence type="ECO:0000313" key="11">
    <source>
        <dbReference type="EMBL" id="KVH91526.1"/>
    </source>
</evidence>
<evidence type="ECO:0000259" key="9">
    <source>
        <dbReference type="SMART" id="SM00385"/>
    </source>
</evidence>
<dbReference type="CDD" id="cd20567">
    <property type="entry name" value="CYCLIN_AtCycB-like_rpt1"/>
    <property type="match status" value="1"/>
</dbReference>
<comment type="function">
    <text evidence="5">Essential for the control of the cell cycle at the G2/M (mitosis) transition. G2/M cyclins accumulate steadily during G2 and are abruptly destroyed at mitosis.</text>
</comment>
<feature type="compositionally biased region" description="Basic and acidic residues" evidence="8">
    <location>
        <begin position="99"/>
        <end position="111"/>
    </location>
</feature>
<name>A0A118JU65_CYNCS</name>
<dbReference type="Gene3D" id="1.10.472.10">
    <property type="entry name" value="Cyclin-like"/>
    <property type="match status" value="2"/>
</dbReference>
<evidence type="ECO:0000313" key="12">
    <source>
        <dbReference type="Proteomes" id="UP000243975"/>
    </source>
</evidence>
<dbReference type="SUPFAM" id="SSF47954">
    <property type="entry name" value="Cyclin-like"/>
    <property type="match status" value="2"/>
</dbReference>
<keyword evidence="2" id="KW-0132">Cell division</keyword>
<comment type="similarity">
    <text evidence="1">Belongs to the cyclin family. Cyclin AB subfamily.</text>
</comment>
<dbReference type="FunFam" id="1.10.472.10:FF:000032">
    <property type="entry name" value="G2/mitotic-specific cyclin-1"/>
    <property type="match status" value="1"/>
</dbReference>
<evidence type="ECO:0000259" key="10">
    <source>
        <dbReference type="SMART" id="SM01332"/>
    </source>
</evidence>
<comment type="caution">
    <text evidence="11">The sequence shown here is derived from an EMBL/GenBank/DDBJ whole genome shotgun (WGS) entry which is preliminary data.</text>
</comment>
<dbReference type="PANTHER" id="PTHR10177">
    <property type="entry name" value="CYCLINS"/>
    <property type="match status" value="1"/>
</dbReference>
<dbReference type="InterPro" id="IPR046965">
    <property type="entry name" value="Cyclin_A/B-like"/>
</dbReference>
<dbReference type="PIRSF" id="PIRSF001771">
    <property type="entry name" value="Cyclin_A_B_D_E"/>
    <property type="match status" value="1"/>
</dbReference>
<keyword evidence="12" id="KW-1185">Reference proteome</keyword>
<proteinExistence type="inferred from homology"/>
<sequence>MTSYEPVVPIQQQNIVADVKQKHERRNRKALGDIGNLAAAPVVEIGKPQTQISRPITSLMILIRTFRAQLLANGQAAADKNIKKPLAEENNGNLVSKQKKEVVGNHEETPKRRTRKPSKTLTSVLTARSKAACGITTKPKDPVVNIDESDINNELAEVEYVEDIYTFYKLSETEGGLRDYMNLQPDLNAKMRAILVDWLIEVHRKFELMPESIYLTINIVDRYLSQKPVPRRELQLVGISAMLIACKYEEIWPPEVNDLMVISDNAYTRDQILAMEKAILGELGWYLTVPTPYVFLVRYTKASIPSDDEMGNMVFFLTELGLIHYSVIITNNPSKLAASAVYAARCTLNKTPAWTETLKHHTGYSEDQLRECAKVLVSFHACASETKLKAVYRKYVNPEKGAVALFPAARSLVAEVGGGSS</sequence>
<dbReference type="GO" id="GO:0010332">
    <property type="term" value="P:response to gamma radiation"/>
    <property type="evidence" value="ECO:0007669"/>
    <property type="project" value="UniProtKB-ARBA"/>
</dbReference>
<dbReference type="Pfam" id="PF00134">
    <property type="entry name" value="Cyclin_N"/>
    <property type="match status" value="1"/>
</dbReference>
<dbReference type="Gramene" id="KVH91526">
    <property type="protein sequence ID" value="KVH91526"/>
    <property type="gene ID" value="Ccrd_006452"/>
</dbReference>
<dbReference type="FunFam" id="1.10.472.10:FF:000001">
    <property type="entry name" value="G2/mitotic-specific cyclin"/>
    <property type="match status" value="1"/>
</dbReference>
<organism evidence="11 12">
    <name type="scientific">Cynara cardunculus var. scolymus</name>
    <name type="common">Globe artichoke</name>
    <name type="synonym">Cynara scolymus</name>
    <dbReference type="NCBI Taxonomy" id="59895"/>
    <lineage>
        <taxon>Eukaryota</taxon>
        <taxon>Viridiplantae</taxon>
        <taxon>Streptophyta</taxon>
        <taxon>Embryophyta</taxon>
        <taxon>Tracheophyta</taxon>
        <taxon>Spermatophyta</taxon>
        <taxon>Magnoliopsida</taxon>
        <taxon>eudicotyledons</taxon>
        <taxon>Gunneridae</taxon>
        <taxon>Pentapetalae</taxon>
        <taxon>asterids</taxon>
        <taxon>campanulids</taxon>
        <taxon>Asterales</taxon>
        <taxon>Asteraceae</taxon>
        <taxon>Carduoideae</taxon>
        <taxon>Cardueae</taxon>
        <taxon>Carduinae</taxon>
        <taxon>Cynara</taxon>
    </lineage>
</organism>
<dbReference type="OMA" id="CISERNY"/>
<dbReference type="EMBL" id="LEKV01004930">
    <property type="protein sequence ID" value="KVH91526.1"/>
    <property type="molecule type" value="Genomic_DNA"/>
</dbReference>
<feature type="region of interest" description="Disordered" evidence="8">
    <location>
        <begin position="99"/>
        <end position="119"/>
    </location>
</feature>
<evidence type="ECO:0000256" key="8">
    <source>
        <dbReference type="SAM" id="MobiDB-lite"/>
    </source>
</evidence>
<dbReference type="InterPro" id="IPR013763">
    <property type="entry name" value="Cyclin-like_dom"/>
</dbReference>
<protein>
    <submittedName>
        <fullName evidence="11">Cyclin A/B/D/E</fullName>
    </submittedName>
</protein>
<keyword evidence="3 7" id="KW-0195">Cyclin</keyword>
<feature type="domain" description="Cyclin C-terminal" evidence="10">
    <location>
        <begin position="290"/>
        <end position="409"/>
    </location>
</feature>
<reference evidence="11 12" key="1">
    <citation type="journal article" date="2016" name="Sci. Rep.">
        <title>The genome sequence of the outbreeding globe artichoke constructed de novo incorporating a phase-aware low-pass sequencing strategy of F1 progeny.</title>
        <authorList>
            <person name="Scaglione D."/>
            <person name="Reyes-Chin-Wo S."/>
            <person name="Acquadro A."/>
            <person name="Froenicke L."/>
            <person name="Portis E."/>
            <person name="Beitel C."/>
            <person name="Tirone M."/>
            <person name="Mauro R."/>
            <person name="Lo Monaco A."/>
            <person name="Mauromicale G."/>
            <person name="Faccioli P."/>
            <person name="Cattivelli L."/>
            <person name="Rieseberg L."/>
            <person name="Michelmore R."/>
            <person name="Lanteri S."/>
        </authorList>
    </citation>
    <scope>NUCLEOTIDE SEQUENCE [LARGE SCALE GENOMIC DNA]</scope>
    <source>
        <strain evidence="11">2C</strain>
    </source>
</reference>
<dbReference type="Proteomes" id="UP000243975">
    <property type="component" value="Unassembled WGS sequence"/>
</dbReference>
<dbReference type="InterPro" id="IPR006671">
    <property type="entry name" value="Cyclin_N"/>
</dbReference>
<keyword evidence="4" id="KW-0131">Cell cycle</keyword>
<evidence type="ECO:0000256" key="6">
    <source>
        <dbReference type="ARBA" id="ARBA00065123"/>
    </source>
</evidence>
<dbReference type="InterPro" id="IPR004367">
    <property type="entry name" value="Cyclin_C-dom"/>
</dbReference>
<dbReference type="GO" id="GO:0051301">
    <property type="term" value="P:cell division"/>
    <property type="evidence" value="ECO:0007669"/>
    <property type="project" value="UniProtKB-KW"/>
</dbReference>
<dbReference type="InterPro" id="IPR036915">
    <property type="entry name" value="Cyclin-like_sf"/>
</dbReference>
<dbReference type="Pfam" id="PF02984">
    <property type="entry name" value="Cyclin_C"/>
    <property type="match status" value="1"/>
</dbReference>
<evidence type="ECO:0000256" key="3">
    <source>
        <dbReference type="ARBA" id="ARBA00023127"/>
    </source>
</evidence>